<dbReference type="Proteomes" id="UP000726777">
    <property type="component" value="Unassembled WGS sequence"/>
</dbReference>
<feature type="compositionally biased region" description="Basic residues" evidence="1">
    <location>
        <begin position="231"/>
        <end position="249"/>
    </location>
</feature>
<dbReference type="Gene3D" id="1.10.1710.10">
    <property type="entry name" value="ProQ/FinO domain"/>
    <property type="match status" value="1"/>
</dbReference>
<feature type="compositionally biased region" description="Polar residues" evidence="1">
    <location>
        <begin position="250"/>
        <end position="259"/>
    </location>
</feature>
<gene>
    <name evidence="2" type="ORF">IB292_02940</name>
</gene>
<name>A0A9Q3U9Z8_VIBPH</name>
<dbReference type="InterPro" id="IPR036442">
    <property type="entry name" value="ProQ/FinO_sf"/>
</dbReference>
<accession>A0A9Q3U9Z8</accession>
<proteinExistence type="predicted"/>
<dbReference type="AlphaFoldDB" id="A0A9Q3U9Z8"/>
<feature type="region of interest" description="Disordered" evidence="1">
    <location>
        <begin position="228"/>
        <end position="259"/>
    </location>
</feature>
<dbReference type="SUPFAM" id="SSF48657">
    <property type="entry name" value="FinO-like"/>
    <property type="match status" value="1"/>
</dbReference>
<dbReference type="RefSeq" id="WP_228085660.1">
    <property type="nucleotide sequence ID" value="NZ_JACVHL010000002.1"/>
</dbReference>
<sequence>MEQEKYQSLLLDLHKAYPFLENGMIPLAIGCGGQMREALQQAGHNNEDASTFVDHYFFSTEYRVALINAIDDPERRRFNLDGSISESVVTDRDLYALAFVRNVYMSESISPKARAYSRKEQGKLRAKKEKLKYHVNKLCQLGFSKEFILSKIGKKAAPYIVDCDWSGFKEEDLNSARMLSNQANRFAKREIRAFQKQMLNKGVPVALINLASGDKQDFIYATIYESANKDHGRKSNKPRRTNRTSKRRNQSAVKSSETV</sequence>
<protein>
    <submittedName>
        <fullName evidence="2">Uncharacterized protein</fullName>
    </submittedName>
</protein>
<evidence type="ECO:0000313" key="2">
    <source>
        <dbReference type="EMBL" id="MCC3803987.1"/>
    </source>
</evidence>
<evidence type="ECO:0000313" key="3">
    <source>
        <dbReference type="Proteomes" id="UP000726777"/>
    </source>
</evidence>
<organism evidence="2 3">
    <name type="scientific">Vibrio parahaemolyticus</name>
    <dbReference type="NCBI Taxonomy" id="670"/>
    <lineage>
        <taxon>Bacteria</taxon>
        <taxon>Pseudomonadati</taxon>
        <taxon>Pseudomonadota</taxon>
        <taxon>Gammaproteobacteria</taxon>
        <taxon>Vibrionales</taxon>
        <taxon>Vibrionaceae</taxon>
        <taxon>Vibrio</taxon>
    </lineage>
</organism>
<reference evidence="2" key="1">
    <citation type="submission" date="2020-09" db="EMBL/GenBank/DDBJ databases">
        <title>Genome sequence of Vibrio parahaemolyticus isolates.</title>
        <authorList>
            <person name="Hammerl J.A."/>
            <person name="Strauch E."/>
        </authorList>
    </citation>
    <scope>NUCLEOTIDE SEQUENCE</scope>
    <source>
        <strain evidence="2">17-VB00146</strain>
    </source>
</reference>
<evidence type="ECO:0000256" key="1">
    <source>
        <dbReference type="SAM" id="MobiDB-lite"/>
    </source>
</evidence>
<dbReference type="EMBL" id="JACVHL010000002">
    <property type="protein sequence ID" value="MCC3803987.1"/>
    <property type="molecule type" value="Genomic_DNA"/>
</dbReference>
<comment type="caution">
    <text evidence="2">The sequence shown here is derived from an EMBL/GenBank/DDBJ whole genome shotgun (WGS) entry which is preliminary data.</text>
</comment>